<keyword evidence="3" id="KW-1185">Reference proteome</keyword>
<evidence type="ECO:0000313" key="3">
    <source>
        <dbReference type="Proteomes" id="UP000315842"/>
    </source>
</evidence>
<organism evidence="2 3">
    <name type="scientific">Cellulomonas uda</name>
    <dbReference type="NCBI Taxonomy" id="1714"/>
    <lineage>
        <taxon>Bacteria</taxon>
        <taxon>Bacillati</taxon>
        <taxon>Actinomycetota</taxon>
        <taxon>Actinomycetes</taxon>
        <taxon>Micrococcales</taxon>
        <taxon>Cellulomonadaceae</taxon>
        <taxon>Cellulomonas</taxon>
    </lineage>
</organism>
<name>A0A4Y3K724_CELUD</name>
<reference evidence="2 3" key="1">
    <citation type="submission" date="2019-06" db="EMBL/GenBank/DDBJ databases">
        <title>Whole genome shotgun sequence of Cellulomonas uda NBRC 3747.</title>
        <authorList>
            <person name="Hosoyama A."/>
            <person name="Uohara A."/>
            <person name="Ohji S."/>
            <person name="Ichikawa N."/>
        </authorList>
    </citation>
    <scope>NUCLEOTIDE SEQUENCE [LARGE SCALE GENOMIC DNA]</scope>
    <source>
        <strain evidence="2 3">NBRC 3747</strain>
    </source>
</reference>
<protein>
    <submittedName>
        <fullName evidence="2">Uncharacterized protein</fullName>
    </submittedName>
</protein>
<accession>A0A4Y3K724</accession>
<feature type="transmembrane region" description="Helical" evidence="1">
    <location>
        <begin position="37"/>
        <end position="58"/>
    </location>
</feature>
<keyword evidence="1" id="KW-0812">Transmembrane</keyword>
<comment type="caution">
    <text evidence="2">The sequence shown here is derived from an EMBL/GenBank/DDBJ whole genome shotgun (WGS) entry which is preliminary data.</text>
</comment>
<keyword evidence="1" id="KW-0472">Membrane</keyword>
<dbReference type="EMBL" id="BJLP01000009">
    <property type="protein sequence ID" value="GEA80331.1"/>
    <property type="molecule type" value="Genomic_DNA"/>
</dbReference>
<sequence>MTGHGMAGPTSGQPPVRLDQRALEREIRADARAERRVLAVGLVAAVVTIAALALLSTLR</sequence>
<dbReference type="AlphaFoldDB" id="A0A4Y3K724"/>
<gene>
    <name evidence="2" type="ORF">CUD01_07750</name>
</gene>
<keyword evidence="1" id="KW-1133">Transmembrane helix</keyword>
<evidence type="ECO:0000256" key="1">
    <source>
        <dbReference type="SAM" id="Phobius"/>
    </source>
</evidence>
<dbReference type="Proteomes" id="UP000315842">
    <property type="component" value="Unassembled WGS sequence"/>
</dbReference>
<proteinExistence type="predicted"/>
<evidence type="ECO:0000313" key="2">
    <source>
        <dbReference type="EMBL" id="GEA80331.1"/>
    </source>
</evidence>